<dbReference type="GO" id="GO:0071555">
    <property type="term" value="P:cell wall organization"/>
    <property type="evidence" value="ECO:0007669"/>
    <property type="project" value="UniProtKB-KW"/>
</dbReference>
<dbReference type="Pfam" id="PF01098">
    <property type="entry name" value="FTSW_RODA_SPOVE"/>
    <property type="match status" value="2"/>
</dbReference>
<keyword evidence="9 13" id="KW-0472">Membrane</keyword>
<dbReference type="PROSITE" id="PS00428">
    <property type="entry name" value="FTSW_RODA_SPOVE"/>
    <property type="match status" value="1"/>
</dbReference>
<feature type="transmembrane region" description="Helical" evidence="13">
    <location>
        <begin position="172"/>
        <end position="196"/>
    </location>
</feature>
<feature type="transmembrane region" description="Helical" evidence="13">
    <location>
        <begin position="76"/>
        <end position="94"/>
    </location>
</feature>
<dbReference type="GO" id="GO:0016757">
    <property type="term" value="F:glycosyltransferase activity"/>
    <property type="evidence" value="ECO:0007669"/>
    <property type="project" value="UniProtKB-KW"/>
</dbReference>
<dbReference type="GO" id="GO:0005886">
    <property type="term" value="C:plasma membrane"/>
    <property type="evidence" value="ECO:0007669"/>
    <property type="project" value="TreeGrafter"/>
</dbReference>
<dbReference type="GO" id="GO:0008360">
    <property type="term" value="P:regulation of cell shape"/>
    <property type="evidence" value="ECO:0007669"/>
    <property type="project" value="UniProtKB-KW"/>
</dbReference>
<dbReference type="PANTHER" id="PTHR30474">
    <property type="entry name" value="CELL CYCLE PROTEIN"/>
    <property type="match status" value="1"/>
</dbReference>
<evidence type="ECO:0000313" key="15">
    <source>
        <dbReference type="Proteomes" id="UP000216446"/>
    </source>
</evidence>
<dbReference type="EMBL" id="MQWB01000001">
    <property type="protein sequence ID" value="OZC02166.1"/>
    <property type="molecule type" value="Genomic_DNA"/>
</dbReference>
<accession>A0A259TWU9</accession>
<dbReference type="InterPro" id="IPR011923">
    <property type="entry name" value="RodA/MrdB"/>
</dbReference>
<reference evidence="14 15" key="1">
    <citation type="submission" date="2016-11" db="EMBL/GenBank/DDBJ databases">
        <title>Study of marine rhodopsin-containing bacteria.</title>
        <authorList>
            <person name="Yoshizawa S."/>
            <person name="Kumagai Y."/>
            <person name="Kogure K."/>
        </authorList>
    </citation>
    <scope>NUCLEOTIDE SEQUENCE [LARGE SCALE GENOMIC DNA]</scope>
    <source>
        <strain evidence="14 15">SG-29</strain>
    </source>
</reference>
<keyword evidence="10" id="KW-0961">Cell wall biogenesis/degradation</keyword>
<protein>
    <recommendedName>
        <fullName evidence="12">Cell wall polymerase</fullName>
    </recommendedName>
    <alternativeName>
        <fullName evidence="11">Peptidoglycan polymerase</fullName>
    </alternativeName>
</protein>
<keyword evidence="6" id="KW-0133">Cell shape</keyword>
<feature type="transmembrane region" description="Helical" evidence="13">
    <location>
        <begin position="392"/>
        <end position="413"/>
    </location>
</feature>
<dbReference type="RefSeq" id="WP_094546131.1">
    <property type="nucleotide sequence ID" value="NZ_MQWB01000001.1"/>
</dbReference>
<name>A0A259TWU9_9BACT</name>
<evidence type="ECO:0000256" key="3">
    <source>
        <dbReference type="ARBA" id="ARBA00022676"/>
    </source>
</evidence>
<evidence type="ECO:0000256" key="2">
    <source>
        <dbReference type="ARBA" id="ARBA00022475"/>
    </source>
</evidence>
<dbReference type="NCBIfam" id="NF037961">
    <property type="entry name" value="RodA_shape"/>
    <property type="match status" value="1"/>
</dbReference>
<sequence length="426" mass="45138">MRPWYKRLDWPTILAWAALVGVGLTAIYSSTHGPAREFLLDSVKDNANKQAMWAGISFGVMVTIFLMPARFLIRMAPVAYVFCLGLLVAALVFGREINGAKSWLQFGGASLQVAELAKVGTVLAVAAFLSRTNVRSVQAGLNSGYIAAIGGLAVIILVPTALVILQNDTGTGLVFLAMGFFVVFWSGLVSLPLVGLAAASGVAVYLAIVNPWYLAIFALLASAGYMLWTRSKLLTGLAFAATAGIGSIANFVLYSYLQPHQVSRLVAFTDPQKYASTAGYHVIQSKAAIGSGGLFGKGITQGTQTQLAYIPEQSTDFVFTIIGEELGFVGTAFILIVFSFLILRLVSLGQEAASAAPRLFIAGVTGIFLTHILINVGMTIGLMPVIGIPLPFVSYGGSALLANTTMLAIALTLHARHDEFAVYRTG</sequence>
<organism evidence="14 15">
    <name type="scientific">Rubricoccus marinus</name>
    <dbReference type="NCBI Taxonomy" id="716817"/>
    <lineage>
        <taxon>Bacteria</taxon>
        <taxon>Pseudomonadati</taxon>
        <taxon>Rhodothermota</taxon>
        <taxon>Rhodothermia</taxon>
        <taxon>Rhodothermales</taxon>
        <taxon>Rubricoccaceae</taxon>
        <taxon>Rubricoccus</taxon>
    </lineage>
</organism>
<feature type="transmembrane region" description="Helical" evidence="13">
    <location>
        <begin position="233"/>
        <end position="257"/>
    </location>
</feature>
<evidence type="ECO:0000256" key="10">
    <source>
        <dbReference type="ARBA" id="ARBA00023316"/>
    </source>
</evidence>
<feature type="transmembrane region" description="Helical" evidence="13">
    <location>
        <begin position="51"/>
        <end position="69"/>
    </location>
</feature>
<dbReference type="NCBIfam" id="TIGR02210">
    <property type="entry name" value="rodA_shape"/>
    <property type="match status" value="1"/>
</dbReference>
<feature type="transmembrane region" description="Helical" evidence="13">
    <location>
        <begin position="326"/>
        <end position="347"/>
    </location>
</feature>
<dbReference type="InterPro" id="IPR018365">
    <property type="entry name" value="Cell_cycle_FtsW-rel_CS"/>
</dbReference>
<comment type="caution">
    <text evidence="14">The sequence shown here is derived from an EMBL/GenBank/DDBJ whole genome shotgun (WGS) entry which is preliminary data.</text>
</comment>
<comment type="subcellular location">
    <subcellularLocation>
        <location evidence="1">Membrane</location>
        <topology evidence="1">Multi-pass membrane protein</topology>
    </subcellularLocation>
</comment>
<evidence type="ECO:0000256" key="11">
    <source>
        <dbReference type="ARBA" id="ARBA00032370"/>
    </source>
</evidence>
<evidence type="ECO:0000256" key="4">
    <source>
        <dbReference type="ARBA" id="ARBA00022679"/>
    </source>
</evidence>
<dbReference type="InterPro" id="IPR001182">
    <property type="entry name" value="FtsW/RodA"/>
</dbReference>
<evidence type="ECO:0000256" key="9">
    <source>
        <dbReference type="ARBA" id="ARBA00023136"/>
    </source>
</evidence>
<dbReference type="GO" id="GO:0032153">
    <property type="term" value="C:cell division site"/>
    <property type="evidence" value="ECO:0007669"/>
    <property type="project" value="TreeGrafter"/>
</dbReference>
<evidence type="ECO:0000256" key="1">
    <source>
        <dbReference type="ARBA" id="ARBA00004141"/>
    </source>
</evidence>
<feature type="transmembrane region" description="Helical" evidence="13">
    <location>
        <begin position="12"/>
        <end position="31"/>
    </location>
</feature>
<keyword evidence="8 13" id="KW-1133">Transmembrane helix</keyword>
<dbReference type="GO" id="GO:0009252">
    <property type="term" value="P:peptidoglycan biosynthetic process"/>
    <property type="evidence" value="ECO:0007669"/>
    <property type="project" value="UniProtKB-KW"/>
</dbReference>
<evidence type="ECO:0000256" key="5">
    <source>
        <dbReference type="ARBA" id="ARBA00022692"/>
    </source>
</evidence>
<keyword evidence="2" id="KW-1003">Cell membrane</keyword>
<keyword evidence="3" id="KW-0328">Glycosyltransferase</keyword>
<keyword evidence="7" id="KW-0573">Peptidoglycan synthesis</keyword>
<feature type="transmembrane region" description="Helical" evidence="13">
    <location>
        <begin position="359"/>
        <end position="386"/>
    </location>
</feature>
<dbReference type="Proteomes" id="UP000216446">
    <property type="component" value="Unassembled WGS sequence"/>
</dbReference>
<dbReference type="FunCoup" id="A0A259TWU9">
    <property type="interactions" value="260"/>
</dbReference>
<keyword evidence="5 13" id="KW-0812">Transmembrane</keyword>
<evidence type="ECO:0000256" key="8">
    <source>
        <dbReference type="ARBA" id="ARBA00022989"/>
    </source>
</evidence>
<proteinExistence type="predicted"/>
<dbReference type="PANTHER" id="PTHR30474:SF1">
    <property type="entry name" value="PEPTIDOGLYCAN GLYCOSYLTRANSFERASE MRDB"/>
    <property type="match status" value="1"/>
</dbReference>
<gene>
    <name evidence="14" type="ORF">BSZ36_03690</name>
</gene>
<evidence type="ECO:0000256" key="12">
    <source>
        <dbReference type="ARBA" id="ARBA00033270"/>
    </source>
</evidence>
<keyword evidence="15" id="KW-1185">Reference proteome</keyword>
<evidence type="ECO:0000313" key="14">
    <source>
        <dbReference type="EMBL" id="OZC02166.1"/>
    </source>
</evidence>
<dbReference type="OrthoDB" id="9768187at2"/>
<dbReference type="InParanoid" id="A0A259TWU9"/>
<evidence type="ECO:0000256" key="7">
    <source>
        <dbReference type="ARBA" id="ARBA00022984"/>
    </source>
</evidence>
<dbReference type="GO" id="GO:0051301">
    <property type="term" value="P:cell division"/>
    <property type="evidence" value="ECO:0007669"/>
    <property type="project" value="InterPro"/>
</dbReference>
<keyword evidence="4" id="KW-0808">Transferase</keyword>
<dbReference type="GO" id="GO:0015648">
    <property type="term" value="F:lipid-linked peptidoglycan transporter activity"/>
    <property type="evidence" value="ECO:0007669"/>
    <property type="project" value="TreeGrafter"/>
</dbReference>
<feature type="transmembrane region" description="Helical" evidence="13">
    <location>
        <begin position="145"/>
        <end position="165"/>
    </location>
</feature>
<evidence type="ECO:0000256" key="6">
    <source>
        <dbReference type="ARBA" id="ARBA00022960"/>
    </source>
</evidence>
<evidence type="ECO:0000256" key="13">
    <source>
        <dbReference type="SAM" id="Phobius"/>
    </source>
</evidence>
<feature type="transmembrane region" description="Helical" evidence="13">
    <location>
        <begin position="202"/>
        <end position="221"/>
    </location>
</feature>
<dbReference type="AlphaFoldDB" id="A0A259TWU9"/>